<evidence type="ECO:0000256" key="1">
    <source>
        <dbReference type="SAM" id="MobiDB-lite"/>
    </source>
</evidence>
<dbReference type="EMBL" id="CP029358">
    <property type="protein sequence ID" value="AWK90016.1"/>
    <property type="molecule type" value="Genomic_DNA"/>
</dbReference>
<evidence type="ECO:0000313" key="3">
    <source>
        <dbReference type="EMBL" id="AWK90016.1"/>
    </source>
</evidence>
<evidence type="ECO:0000313" key="4">
    <source>
        <dbReference type="Proteomes" id="UP000245629"/>
    </source>
</evidence>
<feature type="region of interest" description="Disordered" evidence="1">
    <location>
        <begin position="68"/>
        <end position="87"/>
    </location>
</feature>
<accession>A0A2S2CZT3</accession>
<name>A0A2S2CZT3_9PROT</name>
<dbReference type="OrthoDB" id="7308166at2"/>
<dbReference type="RefSeq" id="WP_109333907.1">
    <property type="nucleotide sequence ID" value="NZ_CP029358.1"/>
</dbReference>
<dbReference type="AlphaFoldDB" id="A0A2S2CZT3"/>
<evidence type="ECO:0000256" key="2">
    <source>
        <dbReference type="SAM" id="Phobius"/>
    </source>
</evidence>
<keyword evidence="3" id="KW-0614">Plasmid</keyword>
<organism evidence="3 4">
    <name type="scientific">Azospirillum thermophilum</name>
    <dbReference type="NCBI Taxonomy" id="2202148"/>
    <lineage>
        <taxon>Bacteria</taxon>
        <taxon>Pseudomonadati</taxon>
        <taxon>Pseudomonadota</taxon>
        <taxon>Alphaproteobacteria</taxon>
        <taxon>Rhodospirillales</taxon>
        <taxon>Azospirillaceae</taxon>
        <taxon>Azospirillum</taxon>
    </lineage>
</organism>
<keyword evidence="4" id="KW-1185">Reference proteome</keyword>
<proteinExistence type="predicted"/>
<feature type="transmembrane region" description="Helical" evidence="2">
    <location>
        <begin position="46"/>
        <end position="63"/>
    </location>
</feature>
<dbReference type="Proteomes" id="UP000245629">
    <property type="component" value="Plasmid unnamed3"/>
</dbReference>
<geneLocation type="plasmid" evidence="3 4">
    <name>unnamed3</name>
</geneLocation>
<protein>
    <submittedName>
        <fullName evidence="3">Uncharacterized protein</fullName>
    </submittedName>
</protein>
<keyword evidence="2" id="KW-0472">Membrane</keyword>
<keyword evidence="2" id="KW-0812">Transmembrane</keyword>
<gene>
    <name evidence="3" type="ORF">DEW08_28895</name>
</gene>
<dbReference type="KEGG" id="azz:DEW08_28895"/>
<sequence length="87" mass="9442">MSRETGDRRPGRGKPVLLFAALLIAGLAMLGMRVLARPDVGLGDMILPFLGGLLIAGAIAMIVRRDRRDRESLPPSVRDRQDHGTPN</sequence>
<keyword evidence="2" id="KW-1133">Transmembrane helix</keyword>
<reference evidence="4" key="1">
    <citation type="submission" date="2018-05" db="EMBL/GenBank/DDBJ databases">
        <title>Azospirillum thermophila sp. nov., a novel isolated from hot spring.</title>
        <authorList>
            <person name="Zhao Z."/>
        </authorList>
    </citation>
    <scope>NUCLEOTIDE SEQUENCE [LARGE SCALE GENOMIC DNA]</scope>
    <source>
        <strain evidence="4">CFH 70021</strain>
        <plasmid evidence="4">unnamed3</plasmid>
    </source>
</reference>